<gene>
    <name evidence="3" type="ORF">ASIM_LOCUS12380</name>
</gene>
<dbReference type="InterPro" id="IPR057001">
    <property type="entry name" value="RYYR-CCHC"/>
</dbReference>
<reference evidence="3 4" key="2">
    <citation type="submission" date="2018-11" db="EMBL/GenBank/DDBJ databases">
        <authorList>
            <consortium name="Pathogen Informatics"/>
        </authorList>
    </citation>
    <scope>NUCLEOTIDE SEQUENCE [LARGE SCALE GENOMIC DNA]</scope>
</reference>
<organism evidence="5">
    <name type="scientific">Anisakis simplex</name>
    <name type="common">Herring worm</name>
    <dbReference type="NCBI Taxonomy" id="6269"/>
    <lineage>
        <taxon>Eukaryota</taxon>
        <taxon>Metazoa</taxon>
        <taxon>Ecdysozoa</taxon>
        <taxon>Nematoda</taxon>
        <taxon>Chromadorea</taxon>
        <taxon>Rhabditida</taxon>
        <taxon>Spirurina</taxon>
        <taxon>Ascaridomorpha</taxon>
        <taxon>Ascaridoidea</taxon>
        <taxon>Anisakidae</taxon>
        <taxon>Anisakis</taxon>
        <taxon>Anisakis simplex complex</taxon>
    </lineage>
</organism>
<feature type="domain" description="RYYR-CCHC" evidence="2">
    <location>
        <begin position="324"/>
        <end position="411"/>
    </location>
</feature>
<evidence type="ECO:0000259" key="2">
    <source>
        <dbReference type="Pfam" id="PF23674"/>
    </source>
</evidence>
<dbReference type="WBParaSite" id="ASIM_0001291401-mRNA-1">
    <property type="protein sequence ID" value="ASIM_0001291401-mRNA-1"/>
    <property type="gene ID" value="ASIM_0001291401"/>
</dbReference>
<evidence type="ECO:0000313" key="3">
    <source>
        <dbReference type="EMBL" id="VDK47224.1"/>
    </source>
</evidence>
<protein>
    <submittedName>
        <fullName evidence="5">C2H2-type domain-containing protein</fullName>
    </submittedName>
</protein>
<evidence type="ECO:0000256" key="1">
    <source>
        <dbReference type="SAM" id="MobiDB-lite"/>
    </source>
</evidence>
<dbReference type="Proteomes" id="UP000267096">
    <property type="component" value="Unassembled WGS sequence"/>
</dbReference>
<dbReference type="Pfam" id="PF23674">
    <property type="entry name" value="RYYR-CCHC"/>
    <property type="match status" value="2"/>
</dbReference>
<proteinExistence type="predicted"/>
<feature type="compositionally biased region" description="Polar residues" evidence="1">
    <location>
        <begin position="303"/>
        <end position="316"/>
    </location>
</feature>
<keyword evidence="4" id="KW-1185">Reference proteome</keyword>
<dbReference type="EMBL" id="UYRR01031178">
    <property type="protein sequence ID" value="VDK47224.1"/>
    <property type="molecule type" value="Genomic_DNA"/>
</dbReference>
<reference evidence="5" key="1">
    <citation type="submission" date="2016-04" db="UniProtKB">
        <authorList>
            <consortium name="WormBaseParasite"/>
        </authorList>
    </citation>
    <scope>IDENTIFICATION</scope>
</reference>
<accession>A0A0M3JX60</accession>
<dbReference type="OrthoDB" id="5813819at2759"/>
<feature type="region of interest" description="Disordered" evidence="1">
    <location>
        <begin position="303"/>
        <end position="322"/>
    </location>
</feature>
<evidence type="ECO:0000313" key="4">
    <source>
        <dbReference type="Proteomes" id="UP000267096"/>
    </source>
</evidence>
<dbReference type="AlphaFoldDB" id="A0A0M3JX60"/>
<evidence type="ECO:0000313" key="5">
    <source>
        <dbReference type="WBParaSite" id="ASIM_0001291401-mRNA-1"/>
    </source>
</evidence>
<name>A0A0M3JX60_ANISI</name>
<feature type="domain" description="RYYR-CCHC" evidence="2">
    <location>
        <begin position="143"/>
        <end position="236"/>
    </location>
</feature>
<sequence length="673" mass="76021">MLPKNNFSEKRATDILARYKKDLPSVKAVKAEFEKVLGWNVTLQTVWRHIKRYEQNEAKAIHVRSIYDRLSKNMQQKETNDEDYVNTMDDVNNTSSCTFSRQLRGNQLTHRRYDYRNYCQTSAPVRPSSQRDITPPDALKMHPRRETVPSLVIPEKNNPNSVRSYQRMATTKDTIYYRCVQCDKLSQKKNDDGCSATDSEQHVEGGDGYETLQRAVVKTIHGRVIGNAYPKHHPDCCPLSISEQNALEFGMSHRTLMKSGIMHPGSTWITGRVSAKTVCDSASKESIELSGNRLSEKNANCVTTSASSKSRQSAEANNPPVPIQRTFSKRLTMSSIVVPEKCADTVRVYRLGSTSKNGRTSYYRCSKCETLSHKARITSSGLDEGPFPRARIRTVDGRLVGCAYPAHHPDCQPTDARLFKAQEIDTGCRYRIKQGLISPRCAWNLGHQMAESESFNAENDGEIPFPQWDRVKKRYYKLSRGKKVKLNGVEESLFNEEYFDSRCVSQTRSEAEIVPIDDGSNDDAGFYTESTKSISALEGSNDASSSQLYSSPVVAESENDLISADDSSAHNDNDHMNSMITDDQVMSRTDVTNLDEADSDIIVDVIGNDRDTVIAHPANCNCDSIYNANLELHEDIVRCLNEMKAMHNEMRRIYEEIRLDRAESKSIPLKYFP</sequence>